<dbReference type="EMBL" id="SNXS01000001">
    <property type="protein sequence ID" value="TDP74512.1"/>
    <property type="molecule type" value="Genomic_DNA"/>
</dbReference>
<dbReference type="PANTHER" id="PTHR33408:SF2">
    <property type="entry name" value="TRANSPOSASE DDE DOMAIN-CONTAINING PROTEIN"/>
    <property type="match status" value="1"/>
</dbReference>
<comment type="caution">
    <text evidence="2">The sequence shown here is derived from an EMBL/GenBank/DDBJ whole genome shotgun (WGS) entry which is preliminary data.</text>
</comment>
<evidence type="ECO:0000313" key="3">
    <source>
        <dbReference type="Proteomes" id="UP000295361"/>
    </source>
</evidence>
<dbReference type="InParanoid" id="A0A4R6QUG7"/>
<reference evidence="2 3" key="1">
    <citation type="submission" date="2019-03" db="EMBL/GenBank/DDBJ databases">
        <title>Genomic Encyclopedia of Type Strains, Phase IV (KMG-IV): sequencing the most valuable type-strain genomes for metagenomic binning, comparative biology and taxonomic classification.</title>
        <authorList>
            <person name="Goeker M."/>
        </authorList>
    </citation>
    <scope>NUCLEOTIDE SEQUENCE [LARGE SCALE GENOMIC DNA]</scope>
    <source>
        <strain evidence="2 3">DSM 16998</strain>
    </source>
</reference>
<evidence type="ECO:0000256" key="1">
    <source>
        <dbReference type="SAM" id="MobiDB-lite"/>
    </source>
</evidence>
<dbReference type="AlphaFoldDB" id="A0A4R6QUG7"/>
<protein>
    <submittedName>
        <fullName evidence="2">DDE family transposase</fullName>
    </submittedName>
</protein>
<feature type="region of interest" description="Disordered" evidence="1">
    <location>
        <begin position="28"/>
        <end position="50"/>
    </location>
</feature>
<dbReference type="OrthoDB" id="111180at2"/>
<name>A0A4R6QUG7_9BURK</name>
<feature type="compositionally biased region" description="Polar residues" evidence="1">
    <location>
        <begin position="28"/>
        <end position="39"/>
    </location>
</feature>
<evidence type="ECO:0000313" key="2">
    <source>
        <dbReference type="EMBL" id="TDP74512.1"/>
    </source>
</evidence>
<gene>
    <name evidence="2" type="ORF">DES47_101573</name>
</gene>
<sequence length="222" mass="24803">MEAKTQRQKGKIEWLRQEMRQLHEIKQQLGTQPDGQLSLTDPDARSMSSRGKATGVVGYNVQAAVNAKHHLIVTHEVTNIGNERAQLSPVAQAVKKAMGQVTLEAVADRGCYSGQQIKDCDDAGITVMLPKPMTSGASAEGRFDKADFVYITSDNEYRCPAGQRAIYRFSRLEGGLLMHRYWSSACGQCPMKAQCTPSQHRRISRWEHESVLEAVQQMRQAR</sequence>
<keyword evidence="3" id="KW-1185">Reference proteome</keyword>
<proteinExistence type="predicted"/>
<organism evidence="2 3">
    <name type="scientific">Roseateles toxinivorans</name>
    <dbReference type="NCBI Taxonomy" id="270368"/>
    <lineage>
        <taxon>Bacteria</taxon>
        <taxon>Pseudomonadati</taxon>
        <taxon>Pseudomonadota</taxon>
        <taxon>Betaproteobacteria</taxon>
        <taxon>Burkholderiales</taxon>
        <taxon>Sphaerotilaceae</taxon>
        <taxon>Roseateles</taxon>
    </lineage>
</organism>
<dbReference type="PANTHER" id="PTHR33408">
    <property type="entry name" value="TRANSPOSASE"/>
    <property type="match status" value="1"/>
</dbReference>
<accession>A0A4R6QUG7</accession>
<dbReference type="Proteomes" id="UP000295361">
    <property type="component" value="Unassembled WGS sequence"/>
</dbReference>